<gene>
    <name evidence="2" type="ORF">U9M48_005359</name>
</gene>
<sequence>MDDRRGGRAASDIVMGQTLSEATVDDGVVHHHIRWAAPASVISHHMEQLKCLINSPFVAETLEKCVVCNYIGCAAKLRHSSEQHIHGFTHPLAIIETFEQLTHDCYIHPPACLQDEAKGRENEVQAARAAEGADEDAVGRNVGSHFVGGGTGHPVEAEVEEHRARETTVRSWLTAYTEAGLAMGINSSNRLRASSGPRLPERKRSAMRRSSSRHRRRAALSCPSIPTVLGCWPREEMCGRRRRYVRPRIGGAEQITGADAPWRGRGRG</sequence>
<accession>A0AAQ3SLD4</accession>
<dbReference type="Proteomes" id="UP001341281">
    <property type="component" value="Chromosome 01"/>
</dbReference>
<organism evidence="2 3">
    <name type="scientific">Paspalum notatum var. saurae</name>
    <dbReference type="NCBI Taxonomy" id="547442"/>
    <lineage>
        <taxon>Eukaryota</taxon>
        <taxon>Viridiplantae</taxon>
        <taxon>Streptophyta</taxon>
        <taxon>Embryophyta</taxon>
        <taxon>Tracheophyta</taxon>
        <taxon>Spermatophyta</taxon>
        <taxon>Magnoliopsida</taxon>
        <taxon>Liliopsida</taxon>
        <taxon>Poales</taxon>
        <taxon>Poaceae</taxon>
        <taxon>PACMAD clade</taxon>
        <taxon>Panicoideae</taxon>
        <taxon>Andropogonodae</taxon>
        <taxon>Paspaleae</taxon>
        <taxon>Paspalinae</taxon>
        <taxon>Paspalum</taxon>
    </lineage>
</organism>
<protein>
    <submittedName>
        <fullName evidence="2">Uncharacterized protein</fullName>
    </submittedName>
</protein>
<evidence type="ECO:0000313" key="3">
    <source>
        <dbReference type="Proteomes" id="UP001341281"/>
    </source>
</evidence>
<feature type="compositionally biased region" description="Basic residues" evidence="1">
    <location>
        <begin position="205"/>
        <end position="218"/>
    </location>
</feature>
<name>A0AAQ3SLD4_PASNO</name>
<dbReference type="EMBL" id="CP144745">
    <property type="protein sequence ID" value="WVZ54585.1"/>
    <property type="molecule type" value="Genomic_DNA"/>
</dbReference>
<evidence type="ECO:0000313" key="2">
    <source>
        <dbReference type="EMBL" id="WVZ54585.1"/>
    </source>
</evidence>
<proteinExistence type="predicted"/>
<dbReference type="AlphaFoldDB" id="A0AAQ3SLD4"/>
<feature type="region of interest" description="Disordered" evidence="1">
    <location>
        <begin position="187"/>
        <end position="219"/>
    </location>
</feature>
<reference evidence="2 3" key="1">
    <citation type="submission" date="2024-02" db="EMBL/GenBank/DDBJ databases">
        <title>High-quality chromosome-scale genome assembly of Pensacola bahiagrass (Paspalum notatum Flugge var. saurae).</title>
        <authorList>
            <person name="Vega J.M."/>
            <person name="Podio M."/>
            <person name="Orjuela J."/>
            <person name="Siena L.A."/>
            <person name="Pessino S.C."/>
            <person name="Combes M.C."/>
            <person name="Mariac C."/>
            <person name="Albertini E."/>
            <person name="Pupilli F."/>
            <person name="Ortiz J.P.A."/>
            <person name="Leblanc O."/>
        </authorList>
    </citation>
    <scope>NUCLEOTIDE SEQUENCE [LARGE SCALE GENOMIC DNA]</scope>
    <source>
        <strain evidence="2">R1</strain>
        <tissue evidence="2">Leaf</tissue>
    </source>
</reference>
<evidence type="ECO:0000256" key="1">
    <source>
        <dbReference type="SAM" id="MobiDB-lite"/>
    </source>
</evidence>
<keyword evidence="3" id="KW-1185">Reference proteome</keyword>